<dbReference type="EMBL" id="HACG01032592">
    <property type="protein sequence ID" value="CEK79457.1"/>
    <property type="molecule type" value="Transcribed_RNA"/>
</dbReference>
<sequence length="67" mass="7273">MFKDLKPELTKLTDIIAPGFTPYSSAPLHRNGTLALESITTNSIAPAATLSVSGKKYIRKQNNTVKI</sequence>
<accession>A0A0B7AFS6</accession>
<reference evidence="1" key="1">
    <citation type="submission" date="2014-12" db="EMBL/GenBank/DDBJ databases">
        <title>Insight into the proteome of Arion vulgaris.</title>
        <authorList>
            <person name="Aradska J."/>
            <person name="Bulat T."/>
            <person name="Smidak R."/>
            <person name="Sarate P."/>
            <person name="Gangsoo J."/>
            <person name="Sialana F."/>
            <person name="Bilban M."/>
            <person name="Lubec G."/>
        </authorList>
    </citation>
    <scope>NUCLEOTIDE SEQUENCE</scope>
    <source>
        <tissue evidence="1">Skin</tissue>
    </source>
</reference>
<organism evidence="1">
    <name type="scientific">Arion vulgaris</name>
    <dbReference type="NCBI Taxonomy" id="1028688"/>
    <lineage>
        <taxon>Eukaryota</taxon>
        <taxon>Metazoa</taxon>
        <taxon>Spiralia</taxon>
        <taxon>Lophotrochozoa</taxon>
        <taxon>Mollusca</taxon>
        <taxon>Gastropoda</taxon>
        <taxon>Heterobranchia</taxon>
        <taxon>Euthyneura</taxon>
        <taxon>Panpulmonata</taxon>
        <taxon>Eupulmonata</taxon>
        <taxon>Stylommatophora</taxon>
        <taxon>Helicina</taxon>
        <taxon>Arionoidea</taxon>
        <taxon>Arionidae</taxon>
        <taxon>Arion</taxon>
    </lineage>
</organism>
<name>A0A0B7AFS6_9EUPU</name>
<protein>
    <submittedName>
        <fullName evidence="1">Uncharacterized protein</fullName>
    </submittedName>
</protein>
<dbReference type="AlphaFoldDB" id="A0A0B7AFS6"/>
<evidence type="ECO:0000313" key="1">
    <source>
        <dbReference type="EMBL" id="CEK79457.1"/>
    </source>
</evidence>
<gene>
    <name evidence="1" type="primary">ORF115577</name>
</gene>
<proteinExistence type="predicted"/>